<evidence type="ECO:0000256" key="6">
    <source>
        <dbReference type="PIRSR" id="PIRSR001488-1"/>
    </source>
</evidence>
<evidence type="ECO:0000256" key="1">
    <source>
        <dbReference type="ARBA" id="ARBA00005791"/>
    </source>
</evidence>
<accession>A0A368BJB2</accession>
<dbReference type="InterPro" id="IPR017937">
    <property type="entry name" value="Thioredoxin_CS"/>
</dbReference>
<dbReference type="PANTHER" id="PTHR35891:SF3">
    <property type="entry name" value="THIOL:DISULFIDE INTERCHANGE PROTEIN DSBL"/>
    <property type="match status" value="1"/>
</dbReference>
<comment type="similarity">
    <text evidence="1">Belongs to the thioredoxin family. DsbA subfamily.</text>
</comment>
<protein>
    <recommendedName>
        <fullName evidence="5">Thiol:disulfide interchange protein</fullName>
    </recommendedName>
</protein>
<keyword evidence="4" id="KW-0676">Redox-active center</keyword>
<keyword evidence="5" id="KW-0574">Periplasm</keyword>
<evidence type="ECO:0000313" key="9">
    <source>
        <dbReference type="Proteomes" id="UP000253032"/>
    </source>
</evidence>
<organism evidence="8 9">
    <name type="scientific">SAR86 cluster bacterium</name>
    <dbReference type="NCBI Taxonomy" id="2030880"/>
    <lineage>
        <taxon>Bacteria</taxon>
        <taxon>Pseudomonadati</taxon>
        <taxon>Pseudomonadota</taxon>
        <taxon>Gammaproteobacteria</taxon>
        <taxon>SAR86 cluster</taxon>
    </lineage>
</organism>
<comment type="subcellular location">
    <subcellularLocation>
        <location evidence="5">Periplasm</location>
    </subcellularLocation>
</comment>
<dbReference type="AlphaFoldDB" id="A0A368BJB2"/>
<dbReference type="Gene3D" id="3.40.30.10">
    <property type="entry name" value="Glutaredoxin"/>
    <property type="match status" value="1"/>
</dbReference>
<dbReference type="PIRSF" id="PIRSF001488">
    <property type="entry name" value="Tdi_protein"/>
    <property type="match status" value="1"/>
</dbReference>
<dbReference type="InterPro" id="IPR036249">
    <property type="entry name" value="Thioredoxin-like_sf"/>
</dbReference>
<dbReference type="Pfam" id="PF01323">
    <property type="entry name" value="DSBA"/>
    <property type="match status" value="1"/>
</dbReference>
<feature type="domain" description="DSBA-like thioredoxin" evidence="7">
    <location>
        <begin position="100"/>
        <end position="189"/>
    </location>
</feature>
<dbReference type="PANTHER" id="PTHR35891">
    <property type="entry name" value="THIOL:DISULFIDE INTERCHANGE PROTEIN DSBA"/>
    <property type="match status" value="1"/>
</dbReference>
<sequence>MDYMKKNKYLFMSILGCALIILSGNIQANYKLGKDFGSLARPLPVKQDGVVEVIEVFWYGCGHCFNLAPAVSSWSKKKDSSVNFQKMPVTWGPVHQLHAKLFYTIEALGIGETGHTAVFTAIHKEGNFLSSDNAILDFLEKLGMDRSETIKYMNSFSVRQKVKRAIEISKQFKVTATPMMFVDGQYRVEAKGGSSKMLKVVDHVIELQKPIS</sequence>
<keyword evidence="2" id="KW-0732">Signal</keyword>
<dbReference type="InterPro" id="IPR050824">
    <property type="entry name" value="Thiol_disulfide_DsbA"/>
</dbReference>
<evidence type="ECO:0000256" key="3">
    <source>
        <dbReference type="ARBA" id="ARBA00023157"/>
    </source>
</evidence>
<dbReference type="CDD" id="cd03019">
    <property type="entry name" value="DsbA_DsbA"/>
    <property type="match status" value="1"/>
</dbReference>
<name>A0A368BJB2_9GAMM</name>
<evidence type="ECO:0000259" key="7">
    <source>
        <dbReference type="Pfam" id="PF01323"/>
    </source>
</evidence>
<evidence type="ECO:0000256" key="5">
    <source>
        <dbReference type="PIRNR" id="PIRNR001488"/>
    </source>
</evidence>
<evidence type="ECO:0000256" key="4">
    <source>
        <dbReference type="ARBA" id="ARBA00023284"/>
    </source>
</evidence>
<dbReference type="InterPro" id="IPR001853">
    <property type="entry name" value="DSBA-like_thioredoxin_dom"/>
</dbReference>
<evidence type="ECO:0000256" key="2">
    <source>
        <dbReference type="ARBA" id="ARBA00022729"/>
    </source>
</evidence>
<proteinExistence type="inferred from homology"/>
<dbReference type="GO" id="GO:0016491">
    <property type="term" value="F:oxidoreductase activity"/>
    <property type="evidence" value="ECO:0007669"/>
    <property type="project" value="InterPro"/>
</dbReference>
<dbReference type="GO" id="GO:0042597">
    <property type="term" value="C:periplasmic space"/>
    <property type="evidence" value="ECO:0007669"/>
    <property type="project" value="UniProtKB-SubCell"/>
</dbReference>
<reference evidence="8 9" key="1">
    <citation type="journal article" date="2018" name="Microbiome">
        <title>Fine metagenomic profile of the Mediterranean stratified and mixed water columns revealed by assembly and recruitment.</title>
        <authorList>
            <person name="Haro-Moreno J.M."/>
            <person name="Lopez-Perez M."/>
            <person name="De La Torre J.R."/>
            <person name="Picazo A."/>
            <person name="Camacho A."/>
            <person name="Rodriguez-Valera F."/>
        </authorList>
    </citation>
    <scope>NUCLEOTIDE SEQUENCE [LARGE SCALE GENOMIC DNA]</scope>
    <source>
        <strain evidence="8">MED-G84</strain>
    </source>
</reference>
<feature type="disulfide bond" description="Redox-active" evidence="6">
    <location>
        <begin position="61"/>
        <end position="64"/>
    </location>
</feature>
<dbReference type="EMBL" id="QOPC01000023">
    <property type="protein sequence ID" value="RCL37393.1"/>
    <property type="molecule type" value="Genomic_DNA"/>
</dbReference>
<dbReference type="SUPFAM" id="SSF52833">
    <property type="entry name" value="Thioredoxin-like"/>
    <property type="match status" value="1"/>
</dbReference>
<gene>
    <name evidence="8" type="ORF">DBW98_03890</name>
</gene>
<keyword evidence="3 5" id="KW-1015">Disulfide bond</keyword>
<evidence type="ECO:0000313" key="8">
    <source>
        <dbReference type="EMBL" id="RCL37393.1"/>
    </source>
</evidence>
<comment type="caution">
    <text evidence="8">The sequence shown here is derived from an EMBL/GenBank/DDBJ whole genome shotgun (WGS) entry which is preliminary data.</text>
</comment>
<dbReference type="InterPro" id="IPR023205">
    <property type="entry name" value="DsbA/DsbL"/>
</dbReference>
<dbReference type="Proteomes" id="UP000253032">
    <property type="component" value="Unassembled WGS sequence"/>
</dbReference>
<dbReference type="PROSITE" id="PS00194">
    <property type="entry name" value="THIOREDOXIN_1"/>
    <property type="match status" value="1"/>
</dbReference>